<sequence>MPSRSTSRWARRQPNSGASIALSHCQSPPRSFLRAVPFLLTQLYQPEGQPEPTSPEEYAARYGIPIRPSLHQRGWCLTGYMSAWAGRGWHATANRNRPRSQTHNSTAFQLRQTARPFVCYVSTVL</sequence>
<accession>A0ACC2HIA7</accession>
<protein>
    <submittedName>
        <fullName evidence="1">Uncharacterized protein</fullName>
    </submittedName>
</protein>
<dbReference type="Proteomes" id="UP001157502">
    <property type="component" value="Chromosome 2"/>
</dbReference>
<organism evidence="1 2">
    <name type="scientific">Dallia pectoralis</name>
    <name type="common">Alaska blackfish</name>
    <dbReference type="NCBI Taxonomy" id="75939"/>
    <lineage>
        <taxon>Eukaryota</taxon>
        <taxon>Metazoa</taxon>
        <taxon>Chordata</taxon>
        <taxon>Craniata</taxon>
        <taxon>Vertebrata</taxon>
        <taxon>Euteleostomi</taxon>
        <taxon>Actinopterygii</taxon>
        <taxon>Neopterygii</taxon>
        <taxon>Teleostei</taxon>
        <taxon>Protacanthopterygii</taxon>
        <taxon>Esociformes</taxon>
        <taxon>Umbridae</taxon>
        <taxon>Dallia</taxon>
    </lineage>
</organism>
<gene>
    <name evidence="1" type="ORF">DPEC_G00026310</name>
</gene>
<name>A0ACC2HIA7_DALPE</name>
<evidence type="ECO:0000313" key="2">
    <source>
        <dbReference type="Proteomes" id="UP001157502"/>
    </source>
</evidence>
<proteinExistence type="predicted"/>
<evidence type="ECO:0000313" key="1">
    <source>
        <dbReference type="EMBL" id="KAJ8015456.1"/>
    </source>
</evidence>
<dbReference type="EMBL" id="CM055729">
    <property type="protein sequence ID" value="KAJ8015456.1"/>
    <property type="molecule type" value="Genomic_DNA"/>
</dbReference>
<reference evidence="1" key="1">
    <citation type="submission" date="2021-05" db="EMBL/GenBank/DDBJ databases">
        <authorList>
            <person name="Pan Q."/>
            <person name="Jouanno E."/>
            <person name="Zahm M."/>
            <person name="Klopp C."/>
            <person name="Cabau C."/>
            <person name="Louis A."/>
            <person name="Berthelot C."/>
            <person name="Parey E."/>
            <person name="Roest Crollius H."/>
            <person name="Montfort J."/>
            <person name="Robinson-Rechavi M."/>
            <person name="Bouchez O."/>
            <person name="Lampietro C."/>
            <person name="Lopez Roques C."/>
            <person name="Donnadieu C."/>
            <person name="Postlethwait J."/>
            <person name="Bobe J."/>
            <person name="Dillon D."/>
            <person name="Chandos A."/>
            <person name="von Hippel F."/>
            <person name="Guiguen Y."/>
        </authorList>
    </citation>
    <scope>NUCLEOTIDE SEQUENCE</scope>
    <source>
        <strain evidence="1">YG-Jan2019</strain>
    </source>
</reference>
<keyword evidence="2" id="KW-1185">Reference proteome</keyword>
<comment type="caution">
    <text evidence="1">The sequence shown here is derived from an EMBL/GenBank/DDBJ whole genome shotgun (WGS) entry which is preliminary data.</text>
</comment>